<keyword evidence="4" id="KW-1185">Reference proteome</keyword>
<keyword evidence="2" id="KW-0732">Signal</keyword>
<evidence type="ECO:0000256" key="2">
    <source>
        <dbReference type="SAM" id="SignalP"/>
    </source>
</evidence>
<feature type="chain" id="PRO_5003939285" evidence="2">
    <location>
        <begin position="23"/>
        <end position="228"/>
    </location>
</feature>
<name>L0AWJ2_THEEQ</name>
<evidence type="ECO:0000313" key="3">
    <source>
        <dbReference type="EMBL" id="AFZ79957.1"/>
    </source>
</evidence>
<dbReference type="VEuPathDB" id="PiroplasmaDB:BEWA_028060"/>
<proteinExistence type="predicted"/>
<feature type="transmembrane region" description="Helical" evidence="1">
    <location>
        <begin position="190"/>
        <end position="208"/>
    </location>
</feature>
<feature type="signal peptide" evidence="2">
    <location>
        <begin position="1"/>
        <end position="22"/>
    </location>
</feature>
<dbReference type="OrthoDB" id="361266at2759"/>
<dbReference type="GeneID" id="15806158"/>
<keyword evidence="1" id="KW-0472">Membrane</keyword>
<dbReference type="AlphaFoldDB" id="L0AWJ2"/>
<dbReference type="EMBL" id="CP001669">
    <property type="protein sequence ID" value="AFZ79957.1"/>
    <property type="molecule type" value="Genomic_DNA"/>
</dbReference>
<dbReference type="Proteomes" id="UP000031512">
    <property type="component" value="Chromosome 1"/>
</dbReference>
<protein>
    <submittedName>
        <fullName evidence="3">Membrane protein, putative</fullName>
    </submittedName>
</protein>
<dbReference type="RefSeq" id="XP_004829623.1">
    <property type="nucleotide sequence ID" value="XM_004829566.1"/>
</dbReference>
<evidence type="ECO:0000256" key="1">
    <source>
        <dbReference type="SAM" id="Phobius"/>
    </source>
</evidence>
<dbReference type="eggNOG" id="ENOG502T4X0">
    <property type="taxonomic scope" value="Eukaryota"/>
</dbReference>
<reference evidence="3 4" key="1">
    <citation type="journal article" date="2012" name="BMC Genomics">
        <title>Comparative genomic analysis and phylogenetic position of Theileria equi.</title>
        <authorList>
            <person name="Kappmeyer L.S."/>
            <person name="Thiagarajan M."/>
            <person name="Herndon D.R."/>
            <person name="Ramsay J.D."/>
            <person name="Caler E."/>
            <person name="Djikeng A."/>
            <person name="Gillespie J.J."/>
            <person name="Lau A.O."/>
            <person name="Roalson E.H."/>
            <person name="Silva J.C."/>
            <person name="Silva M.G."/>
            <person name="Suarez C.E."/>
            <person name="Ueti M.W."/>
            <person name="Nene V.M."/>
            <person name="Mealey R.H."/>
            <person name="Knowles D.P."/>
            <person name="Brayton K.A."/>
        </authorList>
    </citation>
    <scope>NUCLEOTIDE SEQUENCE [LARGE SCALE GENOMIC DNA]</scope>
    <source>
        <strain evidence="3 4">WA</strain>
    </source>
</reference>
<dbReference type="KEGG" id="beq:BEWA_028060"/>
<organism evidence="3 4">
    <name type="scientific">Theileria equi strain WA</name>
    <dbReference type="NCBI Taxonomy" id="1537102"/>
    <lineage>
        <taxon>Eukaryota</taxon>
        <taxon>Sar</taxon>
        <taxon>Alveolata</taxon>
        <taxon>Apicomplexa</taxon>
        <taxon>Aconoidasida</taxon>
        <taxon>Piroplasmida</taxon>
        <taxon>Theileriidae</taxon>
        <taxon>Theileria</taxon>
    </lineage>
</organism>
<gene>
    <name evidence="3" type="ORF">BEWA_028060</name>
</gene>
<accession>L0AWJ2</accession>
<evidence type="ECO:0000313" key="4">
    <source>
        <dbReference type="Proteomes" id="UP000031512"/>
    </source>
</evidence>
<sequence>MTLSLVNTATLVILASMSIVFADNDKSLILSTKNVKADVTSDDIFTDFEDNRISILVLSSLNGNDGGSNVALNARSFAPLNLENSVTIDENCVLLCETIKRIKRSVSLNTIKAPESIGLVSKGLWLYTPSIDQKAVAEFGGLFAKAKKDNQITFVATTCSWNGLMEPEKRKQKNENEVEIRTTPVIVQQISVLLLFSLILAMGLYYTLDVKTPSSLLVPPQMQKKKTN</sequence>
<keyword evidence="1" id="KW-1133">Transmembrane helix</keyword>
<keyword evidence="1" id="KW-0812">Transmembrane</keyword>